<evidence type="ECO:0000313" key="2">
    <source>
        <dbReference type="EMBL" id="PRX60042.1"/>
    </source>
</evidence>
<keyword evidence="1" id="KW-0732">Signal</keyword>
<evidence type="ECO:0000256" key="1">
    <source>
        <dbReference type="SAM" id="SignalP"/>
    </source>
</evidence>
<proteinExistence type="predicted"/>
<protein>
    <submittedName>
        <fullName evidence="2">Uncharacterized protein</fullName>
    </submittedName>
</protein>
<dbReference type="EMBL" id="PVNG01000018">
    <property type="protein sequence ID" value="PRX60042.1"/>
    <property type="molecule type" value="Genomic_DNA"/>
</dbReference>
<dbReference type="Proteomes" id="UP000238312">
    <property type="component" value="Unassembled WGS sequence"/>
</dbReference>
<accession>A0A2T0MPT8</accession>
<organism evidence="2 3">
    <name type="scientific">Nonomuraea fuscirosea</name>
    <dbReference type="NCBI Taxonomy" id="1291556"/>
    <lineage>
        <taxon>Bacteria</taxon>
        <taxon>Bacillati</taxon>
        <taxon>Actinomycetota</taxon>
        <taxon>Actinomycetes</taxon>
        <taxon>Streptosporangiales</taxon>
        <taxon>Streptosporangiaceae</taxon>
        <taxon>Nonomuraea</taxon>
    </lineage>
</organism>
<sequence length="120" mass="12788">MLKEACAAGVLAAAIFAPTSASSAPVTAPAMTARTVTTGTCTSAVCKWMEEGKKRCYYCKQKKKQGGGWKRQYCEKKAKEKAPVELECTSAAAPTTSNPKRVCEKCVDQKTGRLVSTKCG</sequence>
<feature type="signal peptide" evidence="1">
    <location>
        <begin position="1"/>
        <end position="23"/>
    </location>
</feature>
<name>A0A2T0MPT8_9ACTN</name>
<gene>
    <name evidence="2" type="ORF">B0I32_118186</name>
</gene>
<feature type="chain" id="PRO_5015399303" evidence="1">
    <location>
        <begin position="24"/>
        <end position="120"/>
    </location>
</feature>
<keyword evidence="3" id="KW-1185">Reference proteome</keyword>
<evidence type="ECO:0000313" key="3">
    <source>
        <dbReference type="Proteomes" id="UP000238312"/>
    </source>
</evidence>
<dbReference type="AlphaFoldDB" id="A0A2T0MPT8"/>
<comment type="caution">
    <text evidence="2">The sequence shown here is derived from an EMBL/GenBank/DDBJ whole genome shotgun (WGS) entry which is preliminary data.</text>
</comment>
<reference evidence="2 3" key="1">
    <citation type="submission" date="2018-03" db="EMBL/GenBank/DDBJ databases">
        <title>Genomic Encyclopedia of Type Strains, Phase III (KMG-III): the genomes of soil and plant-associated and newly described type strains.</title>
        <authorList>
            <person name="Whitman W."/>
        </authorList>
    </citation>
    <scope>NUCLEOTIDE SEQUENCE [LARGE SCALE GENOMIC DNA]</scope>
    <source>
        <strain evidence="2 3">CGMCC 4.7104</strain>
    </source>
</reference>
<dbReference type="RefSeq" id="WP_106247528.1">
    <property type="nucleotide sequence ID" value="NZ_PVNG01000018.1"/>
</dbReference>